<sequence length="1160" mass="122687">IHDHTKHHLIFLALCHWPCNVVNQPVPALTSLCGAMEPLSTFFRISPALLFQNFTTPRSHASSSFSSPSFADHQTGLKVYCESPASLTSAHQDNPLFEGFPVLPASNRKAEASCSESFAGDEQVTGNSPKLQDQLHHLLTVLQHALEVHGTDGLPDEVAPQLADELEAVAKKLKDKEHEAAVERQLRAKVQLALTGAEATIRKLRATPTRGTPASGWGVRWRCNEAAALSPTATTAAPADIRNPGRKSACRTQAAGATRVGGLRDSVCRQLLQSPSSSMSPLSTTGPSASASIPIAAVDDASMASPKELPTDQQRSQNCQITVGTTSSCEHVLIPTGIQRMRQTSSQSSEAATSSSFHPPLYNWMKAVLSTSTKQGHGRLHSYGSGNEGVGAQRCTSTNSSTVQSPAPCGVVGNGIADAIRFAMSKTRTPPLVYGSPLYRRIQRLLAEQRSPSPFRQTVVLAEAAPQRVDSVYQSPTCGGRAGCRTQVAPMPTGSRPEWDQERDTDSASVSDRRSDTTSSSCYTPIITARDDIASLPFRSSVSPFGPTLREKYAARSRITTSDTGSVQRAVVAESAASKTPSMCGGHSLQPAGHTAEAAALVAELGLDLQLDPATADNISNIEVLEHVERWAREQFITSNGVLQASREAVLETDGDSDAVGSSKYPADLSTQALVDTAVQTESVDTRVAVCLQGRVPKAVPFDDGGGGGDNGGGTAAGALGTWQPKHRPTGRAPAGVAPVQCAGVSSDMEGSRDGAVIDDISADVCALSRNDQSKRSPVLKGKQQTEEAAANTGRSLRDSGTAESSSKLAIWARKRHAAFESVGWKGRRGLFRAIGHRRNPSTDANDGRRVDRDREGGVPACHFDHLPRPDITPADSSLSQTGPSSRPDLLRFGHPSSRSTPQPNTAAAAVRVTRHGQGRLSQRNTPREENTTNELPLTPGISATGGSKGGWHRNRGFPRTSGCGRGHQGDPERVTTLAGRRCTGSVRPVAGVPAGGARNCPPGECGPSTARGLRYPGDTVPFRAEETDGSAAGVPFTPRNTQSGVRRFGDKRMVVPFRLDSAIRFEDEESDVEGDISARTLSSISSVSIIGLEPIDGTNDDAEEDQSDQPSAGCLEHKSTCRASSGTVKRHGGLKSPLSQYLCGFLASLIPCTHGSDAV</sequence>
<keyword evidence="2" id="KW-0732">Signal</keyword>
<organism evidence="3 4">
    <name type="scientific">Volvox africanus</name>
    <dbReference type="NCBI Taxonomy" id="51714"/>
    <lineage>
        <taxon>Eukaryota</taxon>
        <taxon>Viridiplantae</taxon>
        <taxon>Chlorophyta</taxon>
        <taxon>core chlorophytes</taxon>
        <taxon>Chlorophyceae</taxon>
        <taxon>CS clade</taxon>
        <taxon>Chlamydomonadales</taxon>
        <taxon>Volvocaceae</taxon>
        <taxon>Volvox</taxon>
    </lineage>
</organism>
<dbReference type="EMBL" id="BNCO01000050">
    <property type="protein sequence ID" value="GIL62225.1"/>
    <property type="molecule type" value="Genomic_DNA"/>
</dbReference>
<feature type="chain" id="PRO_5035233465" evidence="2">
    <location>
        <begin position="24"/>
        <end position="1160"/>
    </location>
</feature>
<evidence type="ECO:0000313" key="3">
    <source>
        <dbReference type="EMBL" id="GIL62225.1"/>
    </source>
</evidence>
<reference evidence="3" key="1">
    <citation type="journal article" date="2021" name="Proc. Natl. Acad. Sci. U.S.A.">
        <title>Three genomes in the algal genus Volvox reveal the fate of a haploid sex-determining region after a transition to homothallism.</title>
        <authorList>
            <person name="Yamamoto K."/>
            <person name="Hamaji T."/>
            <person name="Kawai-Toyooka H."/>
            <person name="Matsuzaki R."/>
            <person name="Takahashi F."/>
            <person name="Nishimura Y."/>
            <person name="Kawachi M."/>
            <person name="Noguchi H."/>
            <person name="Minakuchi Y."/>
            <person name="Umen J.G."/>
            <person name="Toyoda A."/>
            <person name="Nozaki H."/>
        </authorList>
    </citation>
    <scope>NUCLEOTIDE SEQUENCE</scope>
    <source>
        <strain evidence="3">NIES-3780</strain>
    </source>
</reference>
<feature type="signal peptide" evidence="2">
    <location>
        <begin position="1"/>
        <end position="23"/>
    </location>
</feature>
<accession>A0A8J4F9R5</accession>
<feature type="compositionally biased region" description="Polar residues" evidence="1">
    <location>
        <begin position="875"/>
        <end position="885"/>
    </location>
</feature>
<dbReference type="Proteomes" id="UP000747399">
    <property type="component" value="Unassembled WGS sequence"/>
</dbReference>
<comment type="caution">
    <text evidence="3">The sequence shown here is derived from an EMBL/GenBank/DDBJ whole genome shotgun (WGS) entry which is preliminary data.</text>
</comment>
<feature type="compositionally biased region" description="Acidic residues" evidence="1">
    <location>
        <begin position="1099"/>
        <end position="1108"/>
    </location>
</feature>
<feature type="region of interest" description="Disordered" evidence="1">
    <location>
        <begin position="772"/>
        <end position="806"/>
    </location>
</feature>
<feature type="non-terminal residue" evidence="3">
    <location>
        <position position="1"/>
    </location>
</feature>
<proteinExistence type="predicted"/>
<keyword evidence="4" id="KW-1185">Reference proteome</keyword>
<feature type="compositionally biased region" description="Basic and acidic residues" evidence="1">
    <location>
        <begin position="846"/>
        <end position="869"/>
    </location>
</feature>
<evidence type="ECO:0000256" key="1">
    <source>
        <dbReference type="SAM" id="MobiDB-lite"/>
    </source>
</evidence>
<protein>
    <submittedName>
        <fullName evidence="3">Uncharacterized protein</fullName>
    </submittedName>
</protein>
<evidence type="ECO:0000256" key="2">
    <source>
        <dbReference type="SAM" id="SignalP"/>
    </source>
</evidence>
<evidence type="ECO:0000313" key="4">
    <source>
        <dbReference type="Proteomes" id="UP000747399"/>
    </source>
</evidence>
<feature type="region of interest" description="Disordered" evidence="1">
    <location>
        <begin position="481"/>
        <end position="521"/>
    </location>
</feature>
<name>A0A8J4F9R5_9CHLO</name>
<feature type="compositionally biased region" description="Basic and acidic residues" evidence="1">
    <location>
        <begin position="497"/>
        <end position="516"/>
    </location>
</feature>
<feature type="region of interest" description="Disordered" evidence="1">
    <location>
        <begin position="836"/>
        <end position="973"/>
    </location>
</feature>
<feature type="region of interest" description="Disordered" evidence="1">
    <location>
        <begin position="1094"/>
        <end position="1119"/>
    </location>
</feature>
<feature type="compositionally biased region" description="Polar residues" evidence="1">
    <location>
        <begin position="897"/>
        <end position="906"/>
    </location>
</feature>
<gene>
    <name evidence="3" type="ORF">Vafri_16498</name>
</gene>
<dbReference type="AlphaFoldDB" id="A0A8J4F9R5"/>